<dbReference type="Proteomes" id="UP000018467">
    <property type="component" value="Unassembled WGS sequence"/>
</dbReference>
<organism evidence="2 3">
    <name type="scientific">Astyanax mexicanus</name>
    <name type="common">Blind cave fish</name>
    <name type="synonym">Astyanax fasciatus mexicanus</name>
    <dbReference type="NCBI Taxonomy" id="7994"/>
    <lineage>
        <taxon>Eukaryota</taxon>
        <taxon>Metazoa</taxon>
        <taxon>Chordata</taxon>
        <taxon>Craniata</taxon>
        <taxon>Vertebrata</taxon>
        <taxon>Euteleostomi</taxon>
        <taxon>Actinopterygii</taxon>
        <taxon>Neopterygii</taxon>
        <taxon>Teleostei</taxon>
        <taxon>Ostariophysi</taxon>
        <taxon>Characiformes</taxon>
        <taxon>Characoidei</taxon>
        <taxon>Acestrorhamphidae</taxon>
        <taxon>Acestrorhamphinae</taxon>
        <taxon>Astyanax</taxon>
    </lineage>
</organism>
<evidence type="ECO:0000256" key="1">
    <source>
        <dbReference type="SAM" id="MobiDB-lite"/>
    </source>
</evidence>
<evidence type="ECO:0000313" key="3">
    <source>
        <dbReference type="Proteomes" id="UP000018467"/>
    </source>
</evidence>
<evidence type="ECO:0000313" key="2">
    <source>
        <dbReference type="Ensembl" id="ENSAMXP00000036383.1"/>
    </source>
</evidence>
<proteinExistence type="predicted"/>
<feature type="compositionally biased region" description="Acidic residues" evidence="1">
    <location>
        <begin position="88"/>
        <end position="101"/>
    </location>
</feature>
<feature type="region of interest" description="Disordered" evidence="1">
    <location>
        <begin position="78"/>
        <end position="101"/>
    </location>
</feature>
<dbReference type="AlphaFoldDB" id="A0A3B1J2E8"/>
<name>A0A3B1J2E8_ASTMX</name>
<dbReference type="Bgee" id="ENSAMXG00000034574">
    <property type="expression patterns" value="Expressed in mesonephros and 8 other cell types or tissues"/>
</dbReference>
<dbReference type="Ensembl" id="ENSAMXT00000057488.1">
    <property type="protein sequence ID" value="ENSAMXP00000036383.1"/>
    <property type="gene ID" value="ENSAMXG00000034574.1"/>
</dbReference>
<reference evidence="3" key="1">
    <citation type="submission" date="2013-03" db="EMBL/GenBank/DDBJ databases">
        <authorList>
            <person name="Jeffery W."/>
            <person name="Warren W."/>
            <person name="Wilson R.K."/>
        </authorList>
    </citation>
    <scope>NUCLEOTIDE SEQUENCE</scope>
    <source>
        <strain evidence="3">female</strain>
    </source>
</reference>
<reference evidence="2" key="3">
    <citation type="submission" date="2025-05" db="UniProtKB">
        <authorList>
            <consortium name="Ensembl"/>
        </authorList>
    </citation>
    <scope>IDENTIFICATION</scope>
</reference>
<dbReference type="Ensembl" id="ENSAMXT00000054892.1">
    <property type="protein sequence ID" value="ENSAMXP00000044357.1"/>
    <property type="gene ID" value="ENSAMXG00000036264.1"/>
</dbReference>
<reference evidence="3" key="2">
    <citation type="journal article" date="2014" name="Nat. Commun.">
        <title>The cavefish genome reveals candidate genes for eye loss.</title>
        <authorList>
            <person name="McGaugh S.E."/>
            <person name="Gross J.B."/>
            <person name="Aken B."/>
            <person name="Blin M."/>
            <person name="Borowsky R."/>
            <person name="Chalopin D."/>
            <person name="Hinaux H."/>
            <person name="Jeffery W.R."/>
            <person name="Keene A."/>
            <person name="Ma L."/>
            <person name="Minx P."/>
            <person name="Murphy D."/>
            <person name="O'Quin K.E."/>
            <person name="Retaux S."/>
            <person name="Rohner N."/>
            <person name="Searle S.M."/>
            <person name="Stahl B.A."/>
            <person name="Tabin C."/>
            <person name="Volff J.N."/>
            <person name="Yoshizawa M."/>
            <person name="Warren W.C."/>
        </authorList>
    </citation>
    <scope>NUCLEOTIDE SEQUENCE [LARGE SCALE GENOMIC DNA]</scope>
    <source>
        <strain evidence="3">female</strain>
    </source>
</reference>
<sequence length="110" mass="12215">VAETCKNRLGQITSSNPRMMEENVAGSSPWPILVGLLLSVLSFSHAGTLAAHGMREREVYTIDHEEDDDGFIEDNYISSGEKQKVATDTEEEEVLDTDSDDDLDIHFSIE</sequence>
<protein>
    <submittedName>
        <fullName evidence="2">Uncharacterized protein</fullName>
    </submittedName>
</protein>
<accession>A0A3B1J2E8</accession>
<dbReference type="GeneTree" id="ENSGT00940000181883"/>
<keyword evidence="3" id="KW-1185">Reference proteome</keyword>